<protein>
    <submittedName>
        <fullName evidence="7">D-aspartate oxidase</fullName>
    </submittedName>
</protein>
<dbReference type="InterPro" id="IPR006076">
    <property type="entry name" value="FAD-dep_OxRdtase"/>
</dbReference>
<reference evidence="8" key="1">
    <citation type="journal article" date="2018" name="Nat. Microbiol.">
        <title>Leveraging single-cell genomics to expand the fungal tree of life.</title>
        <authorList>
            <person name="Ahrendt S.R."/>
            <person name="Quandt C.A."/>
            <person name="Ciobanu D."/>
            <person name="Clum A."/>
            <person name="Salamov A."/>
            <person name="Andreopoulos B."/>
            <person name="Cheng J.F."/>
            <person name="Woyke T."/>
            <person name="Pelin A."/>
            <person name="Henrissat B."/>
            <person name="Reynolds N.K."/>
            <person name="Benny G.L."/>
            <person name="Smith M.E."/>
            <person name="James T.Y."/>
            <person name="Grigoriev I.V."/>
        </authorList>
    </citation>
    <scope>NUCLEOTIDE SEQUENCE [LARGE SCALE GENOMIC DNA]</scope>
    <source>
        <strain evidence="8">Baker2002</strain>
    </source>
</reference>
<comment type="similarity">
    <text evidence="2">Belongs to the DAMOX/DASOX family.</text>
</comment>
<dbReference type="GO" id="GO:0003884">
    <property type="term" value="F:D-amino-acid oxidase activity"/>
    <property type="evidence" value="ECO:0007669"/>
    <property type="project" value="InterPro"/>
</dbReference>
<dbReference type="Pfam" id="PF01266">
    <property type="entry name" value="DAO"/>
    <property type="match status" value="1"/>
</dbReference>
<keyword evidence="4" id="KW-0274">FAD</keyword>
<evidence type="ECO:0000256" key="4">
    <source>
        <dbReference type="ARBA" id="ARBA00022827"/>
    </source>
</evidence>
<dbReference type="GO" id="GO:0019478">
    <property type="term" value="P:D-amino acid catabolic process"/>
    <property type="evidence" value="ECO:0007669"/>
    <property type="project" value="TreeGrafter"/>
</dbReference>
<sequence>SGIIGLYTGPQVLKRVPGTNIEIIAEFMPGDESIRYTSPYAGGKFSCITGNNPETLEFDRYTYTHLSSALQTLGGPEAGLVRTVSTEYWDERPAETKIRSLRSYLEIPASEPPLGTAFGIRFLSWSINCPRFLVSLKKHLHAQGVTFTQRKLSHVSQAFMPGAQTVFKCTGLGARTLGGVKNTRMYPTRGQVVVKAPHVRENTMRWGVDYATYLIKRPHSNDQLILGGFMQRDDWMANTYRVQTEDILRPTVQFYPRLLSENAGGKRVEDLEVFRVAAGLRPCRRGGVRIEREVRDEGKVVVHRGPRQAIRDFVRKFLN</sequence>
<dbReference type="PANTHER" id="PTHR11530">
    <property type="entry name" value="D-AMINO ACID OXIDASE"/>
    <property type="match status" value="1"/>
</dbReference>
<keyword evidence="5" id="KW-0560">Oxidoreductase</keyword>
<evidence type="ECO:0000256" key="1">
    <source>
        <dbReference type="ARBA" id="ARBA00001974"/>
    </source>
</evidence>
<feature type="non-terminal residue" evidence="7">
    <location>
        <position position="1"/>
    </location>
</feature>
<dbReference type="PANTHER" id="PTHR11530:SF11">
    <property type="entry name" value="D-ASPARTATE OXIDASE"/>
    <property type="match status" value="1"/>
</dbReference>
<organism evidence="7 8">
    <name type="scientific">Metschnikowia bicuspidata</name>
    <dbReference type="NCBI Taxonomy" id="27322"/>
    <lineage>
        <taxon>Eukaryota</taxon>
        <taxon>Fungi</taxon>
        <taxon>Dikarya</taxon>
        <taxon>Ascomycota</taxon>
        <taxon>Saccharomycotina</taxon>
        <taxon>Pichiomycetes</taxon>
        <taxon>Metschnikowiaceae</taxon>
        <taxon>Metschnikowia</taxon>
    </lineage>
</organism>
<evidence type="ECO:0000256" key="5">
    <source>
        <dbReference type="ARBA" id="ARBA00023002"/>
    </source>
</evidence>
<proteinExistence type="inferred from homology"/>
<dbReference type="GO" id="GO:0005737">
    <property type="term" value="C:cytoplasm"/>
    <property type="evidence" value="ECO:0007669"/>
    <property type="project" value="TreeGrafter"/>
</dbReference>
<dbReference type="EMBL" id="ML004438">
    <property type="protein sequence ID" value="RKP31665.1"/>
    <property type="molecule type" value="Genomic_DNA"/>
</dbReference>
<feature type="domain" description="FAD dependent oxidoreductase" evidence="6">
    <location>
        <begin position="2"/>
        <end position="294"/>
    </location>
</feature>
<dbReference type="InterPro" id="IPR023209">
    <property type="entry name" value="DAO"/>
</dbReference>
<evidence type="ECO:0000256" key="3">
    <source>
        <dbReference type="ARBA" id="ARBA00022630"/>
    </source>
</evidence>
<name>A0A4P9ZFB8_9ASCO</name>
<dbReference type="OrthoDB" id="2015447at2759"/>
<comment type="cofactor">
    <cofactor evidence="1">
        <name>FAD</name>
        <dbReference type="ChEBI" id="CHEBI:57692"/>
    </cofactor>
</comment>
<evidence type="ECO:0000256" key="2">
    <source>
        <dbReference type="ARBA" id="ARBA00006730"/>
    </source>
</evidence>
<dbReference type="Gene3D" id="3.30.9.10">
    <property type="entry name" value="D-Amino Acid Oxidase, subunit A, domain 2"/>
    <property type="match status" value="1"/>
</dbReference>
<evidence type="ECO:0000313" key="8">
    <source>
        <dbReference type="Proteomes" id="UP000268321"/>
    </source>
</evidence>
<evidence type="ECO:0000259" key="6">
    <source>
        <dbReference type="Pfam" id="PF01266"/>
    </source>
</evidence>
<keyword evidence="8" id="KW-1185">Reference proteome</keyword>
<evidence type="ECO:0000313" key="7">
    <source>
        <dbReference type="EMBL" id="RKP31665.1"/>
    </source>
</evidence>
<accession>A0A4P9ZFB8</accession>
<dbReference type="Gene3D" id="3.40.50.720">
    <property type="entry name" value="NAD(P)-binding Rossmann-like Domain"/>
    <property type="match status" value="1"/>
</dbReference>
<dbReference type="SUPFAM" id="SSF51971">
    <property type="entry name" value="Nucleotide-binding domain"/>
    <property type="match status" value="1"/>
</dbReference>
<dbReference type="SUPFAM" id="SSF54373">
    <property type="entry name" value="FAD-linked reductases, C-terminal domain"/>
    <property type="match status" value="1"/>
</dbReference>
<gene>
    <name evidence="7" type="ORF">METBISCDRAFT_13561</name>
</gene>
<keyword evidence="3" id="KW-0285">Flavoprotein</keyword>
<dbReference type="AlphaFoldDB" id="A0A4P9ZFB8"/>
<dbReference type="GO" id="GO:0071949">
    <property type="term" value="F:FAD binding"/>
    <property type="evidence" value="ECO:0007669"/>
    <property type="project" value="InterPro"/>
</dbReference>
<dbReference type="Proteomes" id="UP000268321">
    <property type="component" value="Unassembled WGS sequence"/>
</dbReference>